<sequence length="75" mass="8324">MVGAGNVNSFSASFAKQFENSNRSYAHVSFGYETTAYIPLDVIEKYEKTSSANKNGDRLAEFVSKLVLQLIDIIK</sequence>
<dbReference type="Proteomes" id="UP000279446">
    <property type="component" value="Unassembled WGS sequence"/>
</dbReference>
<keyword evidence="2" id="KW-1185">Reference proteome</keyword>
<evidence type="ECO:0000313" key="2">
    <source>
        <dbReference type="Proteomes" id="UP000279446"/>
    </source>
</evidence>
<dbReference type="AlphaFoldDB" id="A0A433Y532"/>
<evidence type="ECO:0000313" key="1">
    <source>
        <dbReference type="EMBL" id="RUT43418.1"/>
    </source>
</evidence>
<dbReference type="RefSeq" id="WP_127193847.1">
    <property type="nucleotide sequence ID" value="NZ_RZNY01000019.1"/>
</dbReference>
<dbReference type="OrthoDB" id="7053885at2"/>
<dbReference type="EMBL" id="RZNY01000019">
    <property type="protein sequence ID" value="RUT43418.1"/>
    <property type="molecule type" value="Genomic_DNA"/>
</dbReference>
<gene>
    <name evidence="1" type="ORF">EJP82_20075</name>
</gene>
<organism evidence="1 2">
    <name type="scientific">Paenibacillus anaericanus</name>
    <dbReference type="NCBI Taxonomy" id="170367"/>
    <lineage>
        <taxon>Bacteria</taxon>
        <taxon>Bacillati</taxon>
        <taxon>Bacillota</taxon>
        <taxon>Bacilli</taxon>
        <taxon>Bacillales</taxon>
        <taxon>Paenibacillaceae</taxon>
        <taxon>Paenibacillus</taxon>
    </lineage>
</organism>
<accession>A0A433Y532</accession>
<name>A0A433Y532_9BACL</name>
<protein>
    <submittedName>
        <fullName evidence="1">Uncharacterized protein</fullName>
    </submittedName>
</protein>
<reference evidence="1 2" key="1">
    <citation type="submission" date="2018-12" db="EMBL/GenBank/DDBJ databases">
        <authorList>
            <person name="Sun L."/>
            <person name="Chen Z."/>
        </authorList>
    </citation>
    <scope>NUCLEOTIDE SEQUENCE [LARGE SCALE GENOMIC DNA]</scope>
    <source>
        <strain evidence="1 2">DSM 15890</strain>
    </source>
</reference>
<comment type="caution">
    <text evidence="1">The sequence shown here is derived from an EMBL/GenBank/DDBJ whole genome shotgun (WGS) entry which is preliminary data.</text>
</comment>
<proteinExistence type="predicted"/>